<sequence length="241" mass="26845">MITLYGWGPQFDCPSPSPYVMKTEIQLQMLGVAFDRAVADLDAVPKHKAPYVMDGDLLVQDSNFIRAHFEKKLGRSLAAGLSDEDSVTSWALERMAEDHLATVMAMERWLKDDNFFKGPAAFFSDVPEPARAGVMKEVREGIAAGQYARGMGRHTEAERMQLAAWDLQAIAIQLAGQRYLFGDEPTVADASVSAVLISCATEFFDTPLTGLVRDHTNLVGYMDRMKAKYFTKNRWPVPEMA</sequence>
<reference evidence="3 4" key="1">
    <citation type="journal article" date="2014" name="Antonie Van Leeuwenhoek">
        <title>Hyphomonas beringensis sp. nov. and Hyphomonas chukchiensis sp. nov., isolated from surface seawater of the Bering Sea and Chukchi Sea.</title>
        <authorList>
            <person name="Li C."/>
            <person name="Lai Q."/>
            <person name="Li G."/>
            <person name="Dong C."/>
            <person name="Wang J."/>
            <person name="Liao Y."/>
            <person name="Shao Z."/>
        </authorList>
    </citation>
    <scope>NUCLEOTIDE SEQUENCE [LARGE SCALE GENOMIC DNA]</scope>
    <source>
        <strain evidence="3 4">MHS-2</strain>
    </source>
</reference>
<evidence type="ECO:0000313" key="3">
    <source>
        <dbReference type="EMBL" id="KCZ92416.1"/>
    </source>
</evidence>
<dbReference type="PATRIC" id="fig|1280950.3.peg.2057"/>
<feature type="domain" description="Metaxin glutathione S-transferase" evidence="1">
    <location>
        <begin position="166"/>
        <end position="225"/>
    </location>
</feature>
<name>A0A059FPF7_9PROT</name>
<dbReference type="Pfam" id="PF17172">
    <property type="entry name" value="GST_N_4"/>
    <property type="match status" value="1"/>
</dbReference>
<evidence type="ECO:0000259" key="2">
    <source>
        <dbReference type="Pfam" id="PF17172"/>
    </source>
</evidence>
<gene>
    <name evidence="3" type="ORF">HJO_10284</name>
</gene>
<dbReference type="Gene3D" id="3.40.30.10">
    <property type="entry name" value="Glutaredoxin"/>
    <property type="match status" value="1"/>
</dbReference>
<comment type="caution">
    <text evidence="3">The sequence shown here is derived from an EMBL/GenBank/DDBJ whole genome shotgun (WGS) entry which is preliminary data.</text>
</comment>
<dbReference type="Pfam" id="PF17171">
    <property type="entry name" value="GST_C_6"/>
    <property type="match status" value="1"/>
</dbReference>
<keyword evidence="4" id="KW-1185">Reference proteome</keyword>
<dbReference type="SFLD" id="SFLDG01180">
    <property type="entry name" value="SUF1"/>
    <property type="match status" value="1"/>
</dbReference>
<dbReference type="AlphaFoldDB" id="A0A059FPF7"/>
<accession>A0A059FPF7</accession>
<dbReference type="InterPro" id="IPR033468">
    <property type="entry name" value="Metaxin_GST"/>
</dbReference>
<dbReference type="PANTHER" id="PTHR12289:SF41">
    <property type="entry name" value="FAILED AXON CONNECTIONS-RELATED"/>
    <property type="match status" value="1"/>
</dbReference>
<dbReference type="RefSeq" id="WP_035616644.1">
    <property type="nucleotide sequence ID" value="NZ_ARYK01000004.1"/>
</dbReference>
<dbReference type="InterPro" id="IPR036249">
    <property type="entry name" value="Thioredoxin-like_sf"/>
</dbReference>
<dbReference type="InterPro" id="IPR036282">
    <property type="entry name" value="Glutathione-S-Trfase_C_sf"/>
</dbReference>
<dbReference type="InterPro" id="IPR026928">
    <property type="entry name" value="FAX/IsoI-like"/>
</dbReference>
<dbReference type="SUPFAM" id="SSF52833">
    <property type="entry name" value="Thioredoxin-like"/>
    <property type="match status" value="1"/>
</dbReference>
<dbReference type="SUPFAM" id="SSF47616">
    <property type="entry name" value="GST C-terminal domain-like"/>
    <property type="match status" value="1"/>
</dbReference>
<dbReference type="PANTHER" id="PTHR12289">
    <property type="entry name" value="METAXIN RELATED"/>
    <property type="match status" value="1"/>
</dbReference>
<dbReference type="Gene3D" id="1.20.1050.10">
    <property type="match status" value="1"/>
</dbReference>
<evidence type="ECO:0000259" key="1">
    <source>
        <dbReference type="Pfam" id="PF17171"/>
    </source>
</evidence>
<proteinExistence type="predicted"/>
<dbReference type="InterPro" id="IPR050931">
    <property type="entry name" value="Mito_Protein_Transport_Metaxin"/>
</dbReference>
<dbReference type="SFLD" id="SFLDG01200">
    <property type="entry name" value="SUF1.1"/>
    <property type="match status" value="1"/>
</dbReference>
<organism evidence="3 4">
    <name type="scientific">Hyphomonas johnsonii MHS-2</name>
    <dbReference type="NCBI Taxonomy" id="1280950"/>
    <lineage>
        <taxon>Bacteria</taxon>
        <taxon>Pseudomonadati</taxon>
        <taxon>Pseudomonadota</taxon>
        <taxon>Alphaproteobacteria</taxon>
        <taxon>Hyphomonadales</taxon>
        <taxon>Hyphomonadaceae</taxon>
        <taxon>Hyphomonas</taxon>
    </lineage>
</organism>
<dbReference type="eggNOG" id="COG0625">
    <property type="taxonomic scope" value="Bacteria"/>
</dbReference>
<evidence type="ECO:0000313" key="4">
    <source>
        <dbReference type="Proteomes" id="UP000025171"/>
    </source>
</evidence>
<dbReference type="GO" id="GO:0016740">
    <property type="term" value="F:transferase activity"/>
    <property type="evidence" value="ECO:0007669"/>
    <property type="project" value="UniProtKB-KW"/>
</dbReference>
<dbReference type="Proteomes" id="UP000025171">
    <property type="component" value="Unassembled WGS sequence"/>
</dbReference>
<dbReference type="SFLD" id="SFLDS00019">
    <property type="entry name" value="Glutathione_Transferase_(cytos"/>
    <property type="match status" value="1"/>
</dbReference>
<dbReference type="InterPro" id="IPR012336">
    <property type="entry name" value="Thioredoxin-like_fold"/>
</dbReference>
<dbReference type="EMBL" id="ARYK01000004">
    <property type="protein sequence ID" value="KCZ92416.1"/>
    <property type="molecule type" value="Genomic_DNA"/>
</dbReference>
<dbReference type="STRING" id="1280950.HJO_10284"/>
<protein>
    <submittedName>
        <fullName evidence="3">Glutathione S-transferase</fullName>
    </submittedName>
</protein>
<dbReference type="InterPro" id="IPR040079">
    <property type="entry name" value="Glutathione_S-Trfase"/>
</dbReference>
<dbReference type="CDD" id="cd03193">
    <property type="entry name" value="GST_C_Metaxin"/>
    <property type="match status" value="1"/>
</dbReference>
<dbReference type="OrthoDB" id="7664269at2"/>
<feature type="domain" description="Thioredoxin-like fold" evidence="2">
    <location>
        <begin position="18"/>
        <end position="114"/>
    </location>
</feature>
<keyword evidence="3" id="KW-0808">Transferase</keyword>